<feature type="transmembrane region" description="Helical" evidence="1">
    <location>
        <begin position="48"/>
        <end position="68"/>
    </location>
</feature>
<evidence type="ECO:0000313" key="2">
    <source>
        <dbReference type="EMBL" id="AEE50132.1"/>
    </source>
</evidence>
<dbReference type="HOGENOM" id="CLU_656839_0_0_10"/>
<sequence length="418" mass="46806">MATENTHKPVKKSLIPIIIASCSIGILLGVVGVWAYKQYSGQITNIVLFLLLALFVFALLTFVLFWMLKNYLTRLAFGSNSADAPDLIAEGQKFSKAIINYLIDNLPQNVYQGDRGLAKNLAHTLSNLLIWGRLRNWWWNWLMSIFVAIGGLAGTLLLVNQNELLQNQNQLIKNQMSLEEASRRGALVMLMSNIFDKVDREIERQWDTMKAVTDYTRFSLSQSLIGQIAALSQAFKPYRFMVGDTLIGRPLSPERGQLLVTITILPLDTMTLEKIYRQSTFEKADLMGANLMGADLIEADLIEANLIEANLRGADLRGADLMEADFGGAYLMGADLREADLRGADLRGADFIVANLREANLSWANLREANLMGADLSEAHNLTFSQVILARALYKCKLPKSIDEAKLKKEKPELFEKR</sequence>
<dbReference type="RefSeq" id="WP_013764684.1">
    <property type="nucleotide sequence ID" value="NC_015510.1"/>
</dbReference>
<reference evidence="2 3" key="1">
    <citation type="journal article" date="2011" name="Stand. Genomic Sci.">
        <title>Complete genome sequence of Haliscomenobacter hydrossis type strain (O).</title>
        <authorList>
            <consortium name="US DOE Joint Genome Institute (JGI-PGF)"/>
            <person name="Daligault H."/>
            <person name="Lapidus A."/>
            <person name="Zeytun A."/>
            <person name="Nolan M."/>
            <person name="Lucas S."/>
            <person name="Del Rio T.G."/>
            <person name="Tice H."/>
            <person name="Cheng J.F."/>
            <person name="Tapia R."/>
            <person name="Han C."/>
            <person name="Goodwin L."/>
            <person name="Pitluck S."/>
            <person name="Liolios K."/>
            <person name="Pagani I."/>
            <person name="Ivanova N."/>
            <person name="Huntemann M."/>
            <person name="Mavromatis K."/>
            <person name="Mikhailova N."/>
            <person name="Pati A."/>
            <person name="Chen A."/>
            <person name="Palaniappan K."/>
            <person name="Land M."/>
            <person name="Hauser L."/>
            <person name="Brambilla E.M."/>
            <person name="Rohde M."/>
            <person name="Verbarg S."/>
            <person name="Goker M."/>
            <person name="Bristow J."/>
            <person name="Eisen J.A."/>
            <person name="Markowitz V."/>
            <person name="Hugenholtz P."/>
            <person name="Kyrpides N.C."/>
            <person name="Klenk H.P."/>
            <person name="Woyke T."/>
        </authorList>
    </citation>
    <scope>NUCLEOTIDE SEQUENCE [LARGE SCALE GENOMIC DNA]</scope>
    <source>
        <strain evidence="3">ATCC 27775 / DSM 1100 / LMG 10767 / O</strain>
    </source>
</reference>
<dbReference type="PANTHER" id="PTHR14136:SF17">
    <property type="entry name" value="BTB_POZ DOMAIN-CONTAINING PROTEIN KCTD9"/>
    <property type="match status" value="1"/>
</dbReference>
<evidence type="ECO:0000313" key="3">
    <source>
        <dbReference type="Proteomes" id="UP000008461"/>
    </source>
</evidence>
<reference key="2">
    <citation type="submission" date="2011-04" db="EMBL/GenBank/DDBJ databases">
        <title>Complete sequence of chromosome of Haliscomenobacter hydrossis DSM 1100.</title>
        <authorList>
            <consortium name="US DOE Joint Genome Institute (JGI-PGF)"/>
            <person name="Lucas S."/>
            <person name="Han J."/>
            <person name="Lapidus A."/>
            <person name="Bruce D."/>
            <person name="Goodwin L."/>
            <person name="Pitluck S."/>
            <person name="Peters L."/>
            <person name="Kyrpides N."/>
            <person name="Mavromatis K."/>
            <person name="Ivanova N."/>
            <person name="Ovchinnikova G."/>
            <person name="Pagani I."/>
            <person name="Daligault H."/>
            <person name="Detter J.C."/>
            <person name="Han C."/>
            <person name="Land M."/>
            <person name="Hauser L."/>
            <person name="Markowitz V."/>
            <person name="Cheng J.-F."/>
            <person name="Hugenholtz P."/>
            <person name="Woyke T."/>
            <person name="Wu D."/>
            <person name="Verbarg S."/>
            <person name="Frueling A."/>
            <person name="Brambilla E."/>
            <person name="Klenk H.-P."/>
            <person name="Eisen J.A."/>
        </authorList>
    </citation>
    <scope>NUCLEOTIDE SEQUENCE</scope>
    <source>
        <strain>DSM 1100</strain>
    </source>
</reference>
<proteinExistence type="predicted"/>
<dbReference type="eggNOG" id="COG1357">
    <property type="taxonomic scope" value="Bacteria"/>
</dbReference>
<dbReference type="InterPro" id="IPR001646">
    <property type="entry name" value="5peptide_repeat"/>
</dbReference>
<feature type="transmembrane region" description="Helical" evidence="1">
    <location>
        <begin position="138"/>
        <end position="159"/>
    </location>
</feature>
<dbReference type="Proteomes" id="UP000008461">
    <property type="component" value="Chromosome"/>
</dbReference>
<dbReference type="AlphaFoldDB" id="F4KT62"/>
<dbReference type="STRING" id="760192.Halhy_2252"/>
<evidence type="ECO:0000256" key="1">
    <source>
        <dbReference type="SAM" id="Phobius"/>
    </source>
</evidence>
<organism evidence="2 3">
    <name type="scientific">Haliscomenobacter hydrossis (strain ATCC 27775 / DSM 1100 / LMG 10767 / O)</name>
    <dbReference type="NCBI Taxonomy" id="760192"/>
    <lineage>
        <taxon>Bacteria</taxon>
        <taxon>Pseudomonadati</taxon>
        <taxon>Bacteroidota</taxon>
        <taxon>Saprospiria</taxon>
        <taxon>Saprospirales</taxon>
        <taxon>Haliscomenobacteraceae</taxon>
        <taxon>Haliscomenobacter</taxon>
    </lineage>
</organism>
<accession>F4KT62</accession>
<dbReference type="Pfam" id="PF00805">
    <property type="entry name" value="Pentapeptide"/>
    <property type="match status" value="2"/>
</dbReference>
<gene>
    <name evidence="2" type="ordered locus">Halhy_2252</name>
</gene>
<keyword evidence="3" id="KW-1185">Reference proteome</keyword>
<dbReference type="PANTHER" id="PTHR14136">
    <property type="entry name" value="BTB_POZ DOMAIN-CONTAINING PROTEIN KCTD9"/>
    <property type="match status" value="1"/>
</dbReference>
<keyword evidence="1" id="KW-0472">Membrane</keyword>
<keyword evidence="1" id="KW-1133">Transmembrane helix</keyword>
<dbReference type="SUPFAM" id="SSF141571">
    <property type="entry name" value="Pentapeptide repeat-like"/>
    <property type="match status" value="1"/>
</dbReference>
<feature type="transmembrane region" description="Helical" evidence="1">
    <location>
        <begin position="14"/>
        <end position="36"/>
    </location>
</feature>
<dbReference type="KEGG" id="hhy:Halhy_2252"/>
<dbReference type="Gene3D" id="2.160.20.80">
    <property type="entry name" value="E3 ubiquitin-protein ligase SopA"/>
    <property type="match status" value="1"/>
</dbReference>
<dbReference type="EMBL" id="CP002691">
    <property type="protein sequence ID" value="AEE50132.1"/>
    <property type="molecule type" value="Genomic_DNA"/>
</dbReference>
<protein>
    <submittedName>
        <fullName evidence="2">Pentapeptide repeat protein</fullName>
    </submittedName>
</protein>
<name>F4KT62_HALH1</name>
<dbReference type="InterPro" id="IPR051082">
    <property type="entry name" value="Pentapeptide-BTB/POZ_domain"/>
</dbReference>
<keyword evidence="1" id="KW-0812">Transmembrane</keyword>